<feature type="transmembrane region" description="Helical" evidence="1">
    <location>
        <begin position="39"/>
        <end position="56"/>
    </location>
</feature>
<keyword evidence="1" id="KW-0812">Transmembrane</keyword>
<gene>
    <name evidence="3" type="ORF">SHTP_0152</name>
</gene>
<organism evidence="3 4">
    <name type="scientific">Mycobacterium ulcerans subsp. shinshuense</name>
    <dbReference type="NCBI Taxonomy" id="1124626"/>
    <lineage>
        <taxon>Bacteria</taxon>
        <taxon>Bacillati</taxon>
        <taxon>Actinomycetota</taxon>
        <taxon>Actinomycetes</taxon>
        <taxon>Mycobacteriales</taxon>
        <taxon>Mycobacteriaceae</taxon>
        <taxon>Mycobacterium</taxon>
        <taxon>Mycobacterium ulcerans group</taxon>
    </lineage>
</organism>
<feature type="transmembrane region" description="Helical" evidence="1">
    <location>
        <begin position="216"/>
        <end position="236"/>
    </location>
</feature>
<feature type="domain" description="Fatty acid desaturase" evidence="2">
    <location>
        <begin position="67"/>
        <end position="332"/>
    </location>
</feature>
<dbReference type="EMBL" id="AP017624">
    <property type="protein sequence ID" value="BAV39555.1"/>
    <property type="molecule type" value="Genomic_DNA"/>
</dbReference>
<evidence type="ECO:0000256" key="1">
    <source>
        <dbReference type="SAM" id="Phobius"/>
    </source>
</evidence>
<keyword evidence="1" id="KW-0472">Membrane</keyword>
<dbReference type="GeneID" id="93434834"/>
<proteinExistence type="predicted"/>
<evidence type="ECO:0000313" key="4">
    <source>
        <dbReference type="Proteomes" id="UP000218067"/>
    </source>
</evidence>
<keyword evidence="1" id="KW-1133">Transmembrane helix</keyword>
<feature type="transmembrane region" description="Helical" evidence="1">
    <location>
        <begin position="155"/>
        <end position="178"/>
    </location>
</feature>
<dbReference type="InterPro" id="IPR005804">
    <property type="entry name" value="FA_desaturase_dom"/>
</dbReference>
<dbReference type="AlphaFoldDB" id="A0A1B4XXM2"/>
<reference evidence="3 4" key="1">
    <citation type="submission" date="2016-08" db="EMBL/GenBank/DDBJ databases">
        <title>Complete genome sequence of Mycobacterium shinshuense, a subspecies of M. ulcerans.</title>
        <authorList>
            <person name="Yoshida M."/>
            <person name="Ogura Y."/>
            <person name="Hayashi T."/>
            <person name="Hoshino Y."/>
        </authorList>
    </citation>
    <scope>NUCLEOTIDE SEQUENCE [LARGE SCALE GENOMIC DNA]</scope>
    <source>
        <strain evidence="4">ATCC 33728</strain>
    </source>
</reference>
<dbReference type="GO" id="GO:0006629">
    <property type="term" value="P:lipid metabolic process"/>
    <property type="evidence" value="ECO:0007669"/>
    <property type="project" value="InterPro"/>
</dbReference>
<protein>
    <recommendedName>
        <fullName evidence="2">Fatty acid desaturase domain-containing protein</fullName>
    </recommendedName>
</protein>
<dbReference type="Proteomes" id="UP000218067">
    <property type="component" value="Chromosome"/>
</dbReference>
<dbReference type="RefSeq" id="WP_096369494.1">
    <property type="nucleotide sequence ID" value="NZ_AP017624.1"/>
</dbReference>
<name>A0A1B4XXM2_MYCUL</name>
<accession>A0A1B4XXM2</accession>
<feature type="transmembrane region" description="Helical" evidence="1">
    <location>
        <begin position="242"/>
        <end position="259"/>
    </location>
</feature>
<evidence type="ECO:0000313" key="3">
    <source>
        <dbReference type="EMBL" id="BAV39555.1"/>
    </source>
</evidence>
<sequence length="365" mass="40870">MSPQARQALAEGAGSKDVLGISMAQARSLVADLAVRRQWIYWVDLTVCVAVGYTAFLLCPARQPLSPAAVGCVVVAALALYRAVLFVHEIVHAGAELRSFALYWHAVCGIPLMVPQFTYEFHQEHHASRTYGTAADGEYVAYATEPRWRVVALPFTALLGPVFFVVRFLVLAPLSWLVPPLRRYVLTRASALMIDADFCRTLPPGGVPRSWLIQEFACFAYLVGVAVLFGLGVFAPYRLLEAYAVVSLILFVNWIRVLVAHRYESENQRMTFPEQVLDSIDHPSLPVLGELWAPLGLRLHAVHHLFPKLPYHQLAEARRRLAEAVPRDRGYWVTEDPSVVSSFRRLLSRRAESSKPIRQLTDEAV</sequence>
<dbReference type="Pfam" id="PF00487">
    <property type="entry name" value="FA_desaturase"/>
    <property type="match status" value="1"/>
</dbReference>
<feature type="transmembrane region" description="Helical" evidence="1">
    <location>
        <begin position="100"/>
        <end position="119"/>
    </location>
</feature>
<feature type="transmembrane region" description="Helical" evidence="1">
    <location>
        <begin position="68"/>
        <end position="88"/>
    </location>
</feature>
<evidence type="ECO:0000259" key="2">
    <source>
        <dbReference type="Pfam" id="PF00487"/>
    </source>
</evidence>